<comment type="caution">
    <text evidence="1">The sequence shown here is derived from an EMBL/GenBank/DDBJ whole genome shotgun (WGS) entry which is preliminary data.</text>
</comment>
<evidence type="ECO:0008006" key="2">
    <source>
        <dbReference type="Google" id="ProtNLM"/>
    </source>
</evidence>
<dbReference type="InterPro" id="IPR026444">
    <property type="entry name" value="Secre_tail"/>
</dbReference>
<proteinExistence type="predicted"/>
<accession>A0A645CZ69</accession>
<evidence type="ECO:0000313" key="1">
    <source>
        <dbReference type="EMBL" id="MPM82181.1"/>
    </source>
</evidence>
<organism evidence="1">
    <name type="scientific">bioreactor metagenome</name>
    <dbReference type="NCBI Taxonomy" id="1076179"/>
    <lineage>
        <taxon>unclassified sequences</taxon>
        <taxon>metagenomes</taxon>
        <taxon>ecological metagenomes</taxon>
    </lineage>
</organism>
<name>A0A645CZ69_9ZZZZ</name>
<dbReference type="NCBIfam" id="TIGR04183">
    <property type="entry name" value="Por_Secre_tail"/>
    <property type="match status" value="1"/>
</dbReference>
<dbReference type="EMBL" id="VSSQ01031338">
    <property type="protein sequence ID" value="MPM82181.1"/>
    <property type="molecule type" value="Genomic_DNA"/>
</dbReference>
<protein>
    <recommendedName>
        <fullName evidence="2">Secretion system C-terminal sorting domain-containing protein</fullName>
    </recommendedName>
</protein>
<gene>
    <name evidence="1" type="ORF">SDC9_129242</name>
</gene>
<sequence length="368" mass="40117">MYAFAKSVFNMPDVTLPPPSEKNWIARFPFTTGENQATPVDVKKGIRVSDIKIGSAITGNFADNALVTSNWSGFYIANHRYVGFEIISNPLYSFKVTQIDLNMKKSTAQAVNGIFNYGKTFPPVTTKGAQKNGIATTSYSVVSLMANATTPAQTDANLCFGIGIATGTSLTEVISFDEITVYGEVIKPTITVPTILADADSIIFNTDKGQSQTRKITVFGELLENTVEISIVGDTNAHFSLDQHSATVTELEYGKNIQVNFSAQEAGEFTAELKIESDEAIKILPIKAVAVQTSAVNKVFSGKIWTEDNILHVKGKQHSVLSIYNLSGQLVLRQEQLPEYFQTKLPGKGVYFLKMGNDGMSVQKIVVQ</sequence>
<reference evidence="1" key="1">
    <citation type="submission" date="2019-08" db="EMBL/GenBank/DDBJ databases">
        <authorList>
            <person name="Kucharzyk K."/>
            <person name="Murdoch R.W."/>
            <person name="Higgins S."/>
            <person name="Loffler F."/>
        </authorList>
    </citation>
    <scope>NUCLEOTIDE SEQUENCE</scope>
</reference>
<dbReference type="AlphaFoldDB" id="A0A645CZ69"/>